<reference evidence="1 2" key="1">
    <citation type="journal article" date="2016" name="Nat. Commun.">
        <title>Thousands of microbial genomes shed light on interconnected biogeochemical processes in an aquifer system.</title>
        <authorList>
            <person name="Anantharaman K."/>
            <person name="Brown C.T."/>
            <person name="Hug L.A."/>
            <person name="Sharon I."/>
            <person name="Castelle C.J."/>
            <person name="Probst A.J."/>
            <person name="Thomas B.C."/>
            <person name="Singh A."/>
            <person name="Wilkins M.J."/>
            <person name="Karaoz U."/>
            <person name="Brodie E.L."/>
            <person name="Williams K.H."/>
            <person name="Hubbard S.S."/>
            <person name="Banfield J.F."/>
        </authorList>
    </citation>
    <scope>NUCLEOTIDE SEQUENCE [LARGE SCALE GENOMIC DNA]</scope>
</reference>
<dbReference type="Proteomes" id="UP000178700">
    <property type="component" value="Unassembled WGS sequence"/>
</dbReference>
<sequence length="238" mass="27924">MSKEIPSPERVRLYATTGMNFITDGEHNIFYPLRYGPAGHPVTGRPHFFETKTSPANMLPGENYDILPYHLCQINPEPKGDIWINRWGEVNTKVYPVGTPVGPQPHPEVTDMYSFHEEKDGQLLNDTLRILYVTELSGDKKTEFIKQLEEQWGVFRPKENSPRWEAYQQAISQYKINNLPSREHYLQSEQNISTSKINKHNVDAYLDAFAEHQYLDEIQRMKPQFNFLNLYFRMFPQK</sequence>
<comment type="caution">
    <text evidence="1">The sequence shown here is derived from an EMBL/GenBank/DDBJ whole genome shotgun (WGS) entry which is preliminary data.</text>
</comment>
<evidence type="ECO:0000313" key="1">
    <source>
        <dbReference type="EMBL" id="OGI64015.1"/>
    </source>
</evidence>
<evidence type="ECO:0000313" key="2">
    <source>
        <dbReference type="Proteomes" id="UP000178700"/>
    </source>
</evidence>
<proteinExistence type="predicted"/>
<organism evidence="1 2">
    <name type="scientific">Candidatus Nomurabacteria bacterium RIFCSPHIGHO2_01_FULL_39_10</name>
    <dbReference type="NCBI Taxonomy" id="1801733"/>
    <lineage>
        <taxon>Bacteria</taxon>
        <taxon>Candidatus Nomuraibacteriota</taxon>
    </lineage>
</organism>
<gene>
    <name evidence="1" type="ORF">A2642_00560</name>
</gene>
<accession>A0A1F6V312</accession>
<dbReference type="EMBL" id="MFTJ01000060">
    <property type="protein sequence ID" value="OGI64015.1"/>
    <property type="molecule type" value="Genomic_DNA"/>
</dbReference>
<name>A0A1F6V312_9BACT</name>
<dbReference type="AlphaFoldDB" id="A0A1F6V312"/>
<protein>
    <submittedName>
        <fullName evidence="1">Uncharacterized protein</fullName>
    </submittedName>
</protein>